<dbReference type="PANTHER" id="PTHR15665:SF1">
    <property type="entry name" value="PROTEIN ASTEROID HOMOLOG 1"/>
    <property type="match status" value="1"/>
</dbReference>
<protein>
    <recommendedName>
        <fullName evidence="2">Asteroid domain-containing protein</fullName>
    </recommendedName>
</protein>
<proteinExistence type="inferred from homology"/>
<feature type="domain" description="Asteroid" evidence="2">
    <location>
        <begin position="131"/>
        <end position="207"/>
    </location>
</feature>
<dbReference type="InParanoid" id="A0A1X7TYL3"/>
<dbReference type="OrthoDB" id="25987at2759"/>
<reference evidence="3" key="1">
    <citation type="submission" date="2017-05" db="UniProtKB">
        <authorList>
            <consortium name="EnsemblMetazoa"/>
        </authorList>
    </citation>
    <scope>IDENTIFICATION</scope>
</reference>
<evidence type="ECO:0000259" key="2">
    <source>
        <dbReference type="Pfam" id="PF12813"/>
    </source>
</evidence>
<dbReference type="SUPFAM" id="SSF88723">
    <property type="entry name" value="PIN domain-like"/>
    <property type="match status" value="1"/>
</dbReference>
<dbReference type="Pfam" id="PF12813">
    <property type="entry name" value="XPG_I_2"/>
    <property type="match status" value="1"/>
</dbReference>
<dbReference type="eggNOG" id="ENOG502QQRA">
    <property type="taxonomic scope" value="Eukaryota"/>
</dbReference>
<dbReference type="PANTHER" id="PTHR15665">
    <property type="entry name" value="ASTEROID PROTEIN"/>
    <property type="match status" value="1"/>
</dbReference>
<comment type="similarity">
    <text evidence="1">Belongs to the asteroid family.</text>
</comment>
<dbReference type="InterPro" id="IPR029060">
    <property type="entry name" value="PIN-like_dom_sf"/>
</dbReference>
<sequence length="578" mass="65524">MGIRGFKTYMLNSYNWKEIGKDAPQLSGPLVIDAMGICYCLYDDIDWKHGGQYKELEQKCIDLVTNLRKSNIEPIFVFDGVDYKGEKGATLVKRKKDGIEKISSYLLTGRITDSSCLPIFARLVMSEAIREMNVPFIVADGDSDSLTASIANYHGCPVLSNDSDFFVFNVEGGYIPFESFDCKHHITGQIYYWTDFVSTFRDPDIVYLIPALASNDFISESVQQDVMAAINPRSFSSIFATRGRFSRARRTSGSSNKIFDVVNYIRSFSSVEEFFLSCPCKAESEAVIRENFHKAKEMYTIDKISMEDAMKSTVLETAIGTPLPSWILEQYRAGCFSTSVLDPMILNECMLPTTVDNPWKNSSMKIGVPLRQHLYGLLKPYLKEQKIKEGMRVGRNDMRYISVGPARLEDCQSSDLCGIFGVSPDELDQFEDKWKLVALSLHYWSRNAEGLTQQHIDALLFCFVICSSEEGRDAGRDVISESNTTRSRQFTDHQLDCLHSFSMWQCVYYEAMKLNDFLKRPLDFTSPVMFDGKICMFCACLGEIEFDGIKASMMVTGSPLECLYKNLMNVCKLPQSTQ</sequence>
<dbReference type="InterPro" id="IPR026832">
    <property type="entry name" value="Asteroid"/>
</dbReference>
<dbReference type="AlphaFoldDB" id="A0A1X7TYL3"/>
<name>A0A1X7TYL3_AMPQE</name>
<dbReference type="EnsemblMetazoa" id="Aqu2.1.20599_001">
    <property type="protein sequence ID" value="Aqu2.1.20599_001"/>
    <property type="gene ID" value="Aqu2.1.20599"/>
</dbReference>
<dbReference type="Gene3D" id="3.40.50.1010">
    <property type="entry name" value="5'-nuclease"/>
    <property type="match status" value="1"/>
</dbReference>
<evidence type="ECO:0000313" key="3">
    <source>
        <dbReference type="EnsemblMetazoa" id="Aqu2.1.20599_001"/>
    </source>
</evidence>
<accession>A0A1X7TYL3</accession>
<dbReference type="InterPro" id="IPR039436">
    <property type="entry name" value="Asteroid_dom"/>
</dbReference>
<dbReference type="STRING" id="400682.A0A1X7TYL3"/>
<organism evidence="3">
    <name type="scientific">Amphimedon queenslandica</name>
    <name type="common">Sponge</name>
    <dbReference type="NCBI Taxonomy" id="400682"/>
    <lineage>
        <taxon>Eukaryota</taxon>
        <taxon>Metazoa</taxon>
        <taxon>Porifera</taxon>
        <taxon>Demospongiae</taxon>
        <taxon>Heteroscleromorpha</taxon>
        <taxon>Haplosclerida</taxon>
        <taxon>Niphatidae</taxon>
        <taxon>Amphimedon</taxon>
    </lineage>
</organism>
<evidence type="ECO:0000256" key="1">
    <source>
        <dbReference type="ARBA" id="ARBA00007398"/>
    </source>
</evidence>